<dbReference type="Gene3D" id="3.40.50.300">
    <property type="entry name" value="P-loop containing nucleotide triphosphate hydrolases"/>
    <property type="match status" value="1"/>
</dbReference>
<dbReference type="InterPro" id="IPR027417">
    <property type="entry name" value="P-loop_NTPase"/>
</dbReference>
<dbReference type="SUPFAM" id="SSF56112">
    <property type="entry name" value="Protein kinase-like (PK-like)"/>
    <property type="match status" value="1"/>
</dbReference>
<dbReference type="Pfam" id="PF01590">
    <property type="entry name" value="GAF"/>
    <property type="match status" value="1"/>
</dbReference>
<dbReference type="Gene3D" id="3.30.450.20">
    <property type="entry name" value="PAS domain"/>
    <property type="match status" value="2"/>
</dbReference>
<evidence type="ECO:0000259" key="6">
    <source>
        <dbReference type="PROSITE" id="PS50011"/>
    </source>
</evidence>
<dbReference type="OrthoDB" id="9801841at2"/>
<dbReference type="InterPro" id="IPR004358">
    <property type="entry name" value="Sig_transdc_His_kin-like_C"/>
</dbReference>
<dbReference type="PROSITE" id="PS50112">
    <property type="entry name" value="PAS"/>
    <property type="match status" value="2"/>
</dbReference>
<dbReference type="PANTHER" id="PTHR43642:SF1">
    <property type="entry name" value="HYBRID SIGNAL TRANSDUCTION HISTIDINE KINASE G"/>
    <property type="match status" value="1"/>
</dbReference>
<evidence type="ECO:0000313" key="11">
    <source>
        <dbReference type="Proteomes" id="UP000218238"/>
    </source>
</evidence>
<dbReference type="InterPro" id="IPR013655">
    <property type="entry name" value="PAS_fold_3"/>
</dbReference>
<evidence type="ECO:0000259" key="8">
    <source>
        <dbReference type="PROSITE" id="PS50112"/>
    </source>
</evidence>
<dbReference type="InterPro" id="IPR000014">
    <property type="entry name" value="PAS"/>
</dbReference>
<dbReference type="SMART" id="SM00220">
    <property type="entry name" value="S_TKc"/>
    <property type="match status" value="1"/>
</dbReference>
<dbReference type="InterPro" id="IPR036890">
    <property type="entry name" value="HATPase_C_sf"/>
</dbReference>
<dbReference type="SUPFAM" id="SSF52540">
    <property type="entry name" value="P-loop containing nucleoside triphosphate hydrolases"/>
    <property type="match status" value="1"/>
</dbReference>
<evidence type="ECO:0000256" key="2">
    <source>
        <dbReference type="ARBA" id="ARBA00012438"/>
    </source>
</evidence>
<feature type="domain" description="Histidine kinase" evidence="7">
    <location>
        <begin position="1799"/>
        <end position="2054"/>
    </location>
</feature>
<evidence type="ECO:0000313" key="10">
    <source>
        <dbReference type="EMBL" id="PAX54339.1"/>
    </source>
</evidence>
<dbReference type="InterPro" id="IPR005467">
    <property type="entry name" value="His_kinase_dom"/>
</dbReference>
<keyword evidence="3 10" id="KW-0808">Transferase</keyword>
<keyword evidence="5" id="KW-0175">Coiled coil</keyword>
<organism evidence="10 11">
    <name type="scientific">Brunnivagina elsteri CCALA 953</name>
    <dbReference type="NCBI Taxonomy" id="987040"/>
    <lineage>
        <taxon>Bacteria</taxon>
        <taxon>Bacillati</taxon>
        <taxon>Cyanobacteriota</taxon>
        <taxon>Cyanophyceae</taxon>
        <taxon>Nostocales</taxon>
        <taxon>Calotrichaceae</taxon>
        <taxon>Brunnivagina</taxon>
    </lineage>
</organism>
<dbReference type="InterPro" id="IPR053159">
    <property type="entry name" value="Hybrid_Histidine_Kinase"/>
</dbReference>
<dbReference type="PROSITE" id="PS00108">
    <property type="entry name" value="PROTEIN_KINASE_ST"/>
    <property type="match status" value="1"/>
</dbReference>
<dbReference type="RefSeq" id="WP_095721986.1">
    <property type="nucleotide sequence ID" value="NZ_NTFS01000115.1"/>
</dbReference>
<reference evidence="10 11" key="1">
    <citation type="submission" date="2017-08" db="EMBL/GenBank/DDBJ databases">
        <title>Draft genome sequence of filamentous cyanobacterium Calothrix elsteri CCALA 953.</title>
        <authorList>
            <person name="Gagunashvili A.N."/>
            <person name="Elster J."/>
            <person name="Andresson O.S."/>
        </authorList>
    </citation>
    <scope>NUCLEOTIDE SEQUENCE [LARGE SCALE GENOMIC DNA]</scope>
    <source>
        <strain evidence="10 11">CCALA 953</strain>
    </source>
</reference>
<dbReference type="Pfam" id="PF02518">
    <property type="entry name" value="HATPase_c"/>
    <property type="match status" value="1"/>
</dbReference>
<dbReference type="SUPFAM" id="SSF55781">
    <property type="entry name" value="GAF domain-like"/>
    <property type="match status" value="1"/>
</dbReference>
<dbReference type="Gene3D" id="3.30.450.40">
    <property type="match status" value="1"/>
</dbReference>
<dbReference type="InterPro" id="IPR001610">
    <property type="entry name" value="PAC"/>
</dbReference>
<dbReference type="SMART" id="SM00387">
    <property type="entry name" value="HATPase_c"/>
    <property type="match status" value="1"/>
</dbReference>
<dbReference type="SUPFAM" id="SSF47384">
    <property type="entry name" value="Homodimeric domain of signal transducing histidine kinase"/>
    <property type="match status" value="1"/>
</dbReference>
<protein>
    <recommendedName>
        <fullName evidence="2">histidine kinase</fullName>
        <ecNumber evidence="2">2.7.13.3</ecNumber>
    </recommendedName>
</protein>
<feature type="domain" description="PAC" evidence="9">
    <location>
        <begin position="1713"/>
        <end position="1765"/>
    </location>
</feature>
<dbReference type="EMBL" id="NTFS01000115">
    <property type="protein sequence ID" value="PAX54339.1"/>
    <property type="molecule type" value="Genomic_DNA"/>
</dbReference>
<keyword evidence="4" id="KW-0902">Two-component regulatory system</keyword>
<dbReference type="GO" id="GO:0000155">
    <property type="term" value="F:phosphorelay sensor kinase activity"/>
    <property type="evidence" value="ECO:0007669"/>
    <property type="project" value="InterPro"/>
</dbReference>
<dbReference type="EC" id="2.7.13.3" evidence="2"/>
<accession>A0A2A2TJD8</accession>
<dbReference type="PROSITE" id="PS50011">
    <property type="entry name" value="PROTEIN_KINASE_DOM"/>
    <property type="match status" value="1"/>
</dbReference>
<dbReference type="InterPro" id="IPR029016">
    <property type="entry name" value="GAF-like_dom_sf"/>
</dbReference>
<dbReference type="GO" id="GO:0005524">
    <property type="term" value="F:ATP binding"/>
    <property type="evidence" value="ECO:0007669"/>
    <property type="project" value="InterPro"/>
</dbReference>
<evidence type="ECO:0000259" key="9">
    <source>
        <dbReference type="PROSITE" id="PS50113"/>
    </source>
</evidence>
<dbReference type="InterPro" id="IPR008271">
    <property type="entry name" value="Ser/Thr_kinase_AS"/>
</dbReference>
<evidence type="ECO:0000259" key="7">
    <source>
        <dbReference type="PROSITE" id="PS50109"/>
    </source>
</evidence>
<dbReference type="InterPro" id="IPR000700">
    <property type="entry name" value="PAS-assoc_C"/>
</dbReference>
<feature type="coiled-coil region" evidence="5">
    <location>
        <begin position="1756"/>
        <end position="1790"/>
    </location>
</feature>
<dbReference type="InterPro" id="IPR003018">
    <property type="entry name" value="GAF"/>
</dbReference>
<dbReference type="Pfam" id="PF13191">
    <property type="entry name" value="AAA_16"/>
    <property type="match status" value="1"/>
</dbReference>
<evidence type="ECO:0000256" key="4">
    <source>
        <dbReference type="ARBA" id="ARBA00023012"/>
    </source>
</evidence>
<dbReference type="Proteomes" id="UP000218238">
    <property type="component" value="Unassembled WGS sequence"/>
</dbReference>
<evidence type="ECO:0000256" key="1">
    <source>
        <dbReference type="ARBA" id="ARBA00000085"/>
    </source>
</evidence>
<dbReference type="InterPro" id="IPR000719">
    <property type="entry name" value="Prot_kinase_dom"/>
</dbReference>
<keyword evidence="11" id="KW-1185">Reference proteome</keyword>
<dbReference type="InterPro" id="IPR035965">
    <property type="entry name" value="PAS-like_dom_sf"/>
</dbReference>
<keyword evidence="3 10" id="KW-0418">Kinase</keyword>
<dbReference type="SMART" id="SM00065">
    <property type="entry name" value="GAF"/>
    <property type="match status" value="1"/>
</dbReference>
<comment type="catalytic activity">
    <reaction evidence="1">
        <text>ATP + protein L-histidine = ADP + protein N-phospho-L-histidine.</text>
        <dbReference type="EC" id="2.7.13.3"/>
    </reaction>
</comment>
<dbReference type="Gene3D" id="1.10.510.10">
    <property type="entry name" value="Transferase(Phosphotransferase) domain 1"/>
    <property type="match status" value="1"/>
</dbReference>
<dbReference type="InterPro" id="IPR041664">
    <property type="entry name" value="AAA_16"/>
</dbReference>
<dbReference type="GO" id="GO:0006355">
    <property type="term" value="P:regulation of DNA-templated transcription"/>
    <property type="evidence" value="ECO:0007669"/>
    <property type="project" value="InterPro"/>
</dbReference>
<dbReference type="InterPro" id="IPR036097">
    <property type="entry name" value="HisK_dim/P_sf"/>
</dbReference>
<feature type="domain" description="PAS" evidence="8">
    <location>
        <begin position="1518"/>
        <end position="1589"/>
    </location>
</feature>
<dbReference type="SMART" id="SM00086">
    <property type="entry name" value="PAC"/>
    <property type="match status" value="2"/>
</dbReference>
<dbReference type="InterPro" id="IPR003594">
    <property type="entry name" value="HATPase_dom"/>
</dbReference>
<name>A0A2A2TJD8_9CYAN</name>
<dbReference type="InterPro" id="IPR011009">
    <property type="entry name" value="Kinase-like_dom_sf"/>
</dbReference>
<dbReference type="Pfam" id="PF00989">
    <property type="entry name" value="PAS"/>
    <property type="match status" value="1"/>
</dbReference>
<evidence type="ECO:0000256" key="5">
    <source>
        <dbReference type="SAM" id="Coils"/>
    </source>
</evidence>
<dbReference type="Gene3D" id="3.30.565.10">
    <property type="entry name" value="Histidine kinase-like ATPase, C-terminal domain"/>
    <property type="match status" value="1"/>
</dbReference>
<evidence type="ECO:0000256" key="3">
    <source>
        <dbReference type="ARBA" id="ARBA00022777"/>
    </source>
</evidence>
<dbReference type="PROSITE" id="PS50113">
    <property type="entry name" value="PAC"/>
    <property type="match status" value="1"/>
</dbReference>
<dbReference type="PANTHER" id="PTHR43642">
    <property type="entry name" value="HYBRID SIGNAL TRANSDUCTION HISTIDINE KINASE G"/>
    <property type="match status" value="1"/>
</dbReference>
<dbReference type="CDD" id="cd00130">
    <property type="entry name" value="PAS"/>
    <property type="match status" value="2"/>
</dbReference>
<feature type="domain" description="Protein kinase" evidence="6">
    <location>
        <begin position="10"/>
        <end position="280"/>
    </location>
</feature>
<dbReference type="Pfam" id="PF08447">
    <property type="entry name" value="PAS_3"/>
    <property type="match status" value="1"/>
</dbReference>
<sequence length="2054" mass="231440">MTSALTIPGYEITEVIDEAENRTVCRAKCQKNQHSVILKVLKAEYSTLEQISRIKHEYQTTKNLNLDGVVKVYGLETFQNYLVLVAEDFGGISLKEFISIDKNNRLAINTFLSITVQLAKALASLHTSRVIHKDIKPSNIIINSQTGEVKITDFSIASRLSQQTTQLLNTTDLEGTLAYMSPEQTGRMNRCIDYRTDFYSLGVTFYELLTGKLPFNSEEALEIVYGHIAKIPIPAQQLNPSIPNAIAAVIAKLMAKNAEDRYQSASGLLVDLQQCWDEYQESGIISDFVAGECDRKSQLNIPQKLYGREREIEQLSQAFARVNQGSCELVQVSGYSGVGKSLLVNQTITNLTHQRGYFVCGKFDQFQRDTPLSVTLQILRSLISQILIESLERLEEWKEKLLKNLNGNAQIIINVIPELELLIGEQPTVPKLSPTEELNRYIYTLSQCIQVFADTKHPLVIFMDDTQWIDTASLQILQLLMSNPESRHLLIITSYRDNETSCNHPFIHLLETISTTGVARIESIKLKPLTIQNVQQLIAETLDVSIENITLLSKLLFDKTQGNPFFLTQLIKSLYSDRLLKFDYKDNAWIWDIEQIKNQNITDNVVDLMIDKFQKLPSSTQQVLQLAACVGNQFDLQTIVEISSNTSEQVMEDIWDTLQLDLIVPLNNDYRLFFSSEIENKLLNTKHQPKFKFACDRIQEAAYNLITQSRQEHHWQIGELLLKNTEDEDLEASVFEIVNHLNAGLQMVLETDKKTEIAKLNLIAGCKAKGISAYDMALKYLNLGIDLLNYQTWQSNYELILALHENAIEAAYLCADYQLMEQLAATVITNAKIPLDTVKVYENIIQASTAQNKPLQAIKIAKKALQQFGLIFPEQPTESDVEESLQVIAELFKNKHQNIEDLVNLPMMVEPNHLATIQLLSSVTFAAYITAPTLAHLITLKQVELLVKFGNAPSAAFCYSCYGMLLMSIQQDIETADKFGKLALTLAEKNQSQSIKSMTYYVVAAFINHGKAHIKDSLQLLQTGYQAGLEGGNAEFLGYCLREICHHLYLIGDELVAVEQKLDYIPQVLANLKQERTQYSYQTIWQSVQNWLGKSNDSCILVGEAGDENKLLPVLSEANELEGFFHLYLRKLILCCGFGDFKQAVEIANQARKYLAGGMSFCSVPFFYYYDSLAILATLKPDSSDTKNLLQQVSENQDILQKWSQHAPMNYQHKYDLIEAEKYHFLGQKYQAMEFYDLAISGALENGYIQDTALANERAGEFYLALGKSKIAPAYIWEAYNSYMRWGAKAKIHQLEKQYSQIIKKYLEREKGKAQSTLTNTKGSTTTSQQCLDLATVMKASQAISSEIVLDKLLYNLLHIILENSSAQKGCIILERNKELFIEVADNDEDASEIKLQSIKVDSSEDIPISIINYVARTHKSLVLNNASLGGNFQTESYIAKQQTKSLLCTPILYQGKFIGIVYLENNLVTDAFSKDRLQIIQILTSQAAIAIENAKLFAREQEKSQQLAESFALLAQKEEQSRGIFENTIDGLSICDLETGQLIAVNTATTQMYGYTSEEWLHLQPADFVHPDYLHCFSEFMETVKAGKEFFCEVVTIAKDGTLFDVEVKANGIQYNGKLHGLSVTRNTTDRKRAEKVLKQQEEQYRGIFEAVNDGLSIIDIETGEMIATNPAYAGMHGYSCEEILQLNPSKYIHPDSVPLFRECIIKTSQGEQFECEAVSICKDGTHYDIEVKATPFTYNGKPSFLAIARDISERKRAENIVKQERKNLEIALDKLQRTQSQLVQTEKISQLGQLVAGVAHEVNNPVGFINGNLNHAKQYIEDLINLVNLYQENFPNPGSEITEEIENVDLDFLKEDLPKMISSMKFGTDRIRDIMRSLRNFSRTDASEKRPVDIHENIDTTLIVLSHRLKSRAERPAIQIIKEYGNIPPIPCFSGQLNQVFMNLLANAIDALDESNAGKKYLEIEKNPNIIKITTSTANNLLTLRIADNGSGIPEAVIQKLFEAFFTTKPEGKGTGLGLSISYQIITEAHGGKLECISSPGNGTEFVIQIPI</sequence>
<dbReference type="PRINTS" id="PR00344">
    <property type="entry name" value="BCTRLSENSOR"/>
</dbReference>
<dbReference type="Gene3D" id="1.10.287.130">
    <property type="match status" value="1"/>
</dbReference>
<dbReference type="Gene3D" id="3.30.200.20">
    <property type="entry name" value="Phosphorylase Kinase, domain 1"/>
    <property type="match status" value="1"/>
</dbReference>
<gene>
    <name evidence="10" type="ORF">CK510_12330</name>
</gene>
<dbReference type="GO" id="GO:0009882">
    <property type="term" value="F:blue light photoreceptor activity"/>
    <property type="evidence" value="ECO:0007669"/>
    <property type="project" value="UniProtKB-ARBA"/>
</dbReference>
<dbReference type="SMART" id="SM00091">
    <property type="entry name" value="PAS"/>
    <property type="match status" value="2"/>
</dbReference>
<proteinExistence type="predicted"/>
<feature type="domain" description="PAS" evidence="8">
    <location>
        <begin position="1642"/>
        <end position="1713"/>
    </location>
</feature>
<dbReference type="SUPFAM" id="SSF55785">
    <property type="entry name" value="PYP-like sensor domain (PAS domain)"/>
    <property type="match status" value="2"/>
</dbReference>
<dbReference type="CDD" id="cd14014">
    <property type="entry name" value="STKc_PknB_like"/>
    <property type="match status" value="1"/>
</dbReference>
<dbReference type="Pfam" id="PF00069">
    <property type="entry name" value="Pkinase"/>
    <property type="match status" value="1"/>
</dbReference>
<comment type="caution">
    <text evidence="10">The sequence shown here is derived from an EMBL/GenBank/DDBJ whole genome shotgun (WGS) entry which is preliminary data.</text>
</comment>
<dbReference type="InterPro" id="IPR013767">
    <property type="entry name" value="PAS_fold"/>
</dbReference>
<dbReference type="PROSITE" id="PS50109">
    <property type="entry name" value="HIS_KIN"/>
    <property type="match status" value="1"/>
</dbReference>
<dbReference type="SUPFAM" id="SSF55874">
    <property type="entry name" value="ATPase domain of HSP90 chaperone/DNA topoisomerase II/histidine kinase"/>
    <property type="match status" value="1"/>
</dbReference>
<dbReference type="NCBIfam" id="TIGR00229">
    <property type="entry name" value="sensory_box"/>
    <property type="match status" value="2"/>
</dbReference>